<protein>
    <recommendedName>
        <fullName evidence="4">CCHC-type domain-containing protein</fullName>
    </recommendedName>
</protein>
<dbReference type="InterPro" id="IPR005162">
    <property type="entry name" value="Retrotrans_gag_dom"/>
</dbReference>
<dbReference type="InterPro" id="IPR001878">
    <property type="entry name" value="Znf_CCHC"/>
</dbReference>
<dbReference type="GO" id="GO:0033389">
    <property type="term" value="P:putrescine biosynthetic process from arginine, via agmatine"/>
    <property type="evidence" value="ECO:0007669"/>
    <property type="project" value="TreeGrafter"/>
</dbReference>
<evidence type="ECO:0000259" key="4">
    <source>
        <dbReference type="PROSITE" id="PS50158"/>
    </source>
</evidence>
<proteinExistence type="predicted"/>
<evidence type="ECO:0000256" key="2">
    <source>
        <dbReference type="ARBA" id="ARBA00022801"/>
    </source>
</evidence>
<dbReference type="EMBL" id="JACGCM010001620">
    <property type="protein sequence ID" value="KAF6152615.1"/>
    <property type="molecule type" value="Genomic_DNA"/>
</dbReference>
<organism evidence="5 6">
    <name type="scientific">Kingdonia uniflora</name>
    <dbReference type="NCBI Taxonomy" id="39325"/>
    <lineage>
        <taxon>Eukaryota</taxon>
        <taxon>Viridiplantae</taxon>
        <taxon>Streptophyta</taxon>
        <taxon>Embryophyta</taxon>
        <taxon>Tracheophyta</taxon>
        <taxon>Spermatophyta</taxon>
        <taxon>Magnoliopsida</taxon>
        <taxon>Ranunculales</taxon>
        <taxon>Circaeasteraceae</taxon>
        <taxon>Kingdonia</taxon>
    </lineage>
</organism>
<keyword evidence="1" id="KW-0479">Metal-binding</keyword>
<keyword evidence="3" id="KW-0863">Zinc-finger</keyword>
<dbReference type="OrthoDB" id="515692at2759"/>
<dbReference type="AlphaFoldDB" id="A0A7J7MCI8"/>
<keyword evidence="2" id="KW-0378">Hydrolase</keyword>
<dbReference type="GO" id="GO:0003676">
    <property type="term" value="F:nucleic acid binding"/>
    <property type="evidence" value="ECO:0007669"/>
    <property type="project" value="InterPro"/>
</dbReference>
<comment type="caution">
    <text evidence="5">The sequence shown here is derived from an EMBL/GenBank/DDBJ whole genome shotgun (WGS) entry which is preliminary data.</text>
</comment>
<dbReference type="GO" id="GO:0008270">
    <property type="term" value="F:zinc ion binding"/>
    <property type="evidence" value="ECO:0007669"/>
    <property type="project" value="UniProtKB-KW"/>
</dbReference>
<dbReference type="PROSITE" id="PS50158">
    <property type="entry name" value="ZF_CCHC"/>
    <property type="match status" value="1"/>
</dbReference>
<evidence type="ECO:0000313" key="5">
    <source>
        <dbReference type="EMBL" id="KAF6152615.1"/>
    </source>
</evidence>
<dbReference type="InterPro" id="IPR006035">
    <property type="entry name" value="Ureohydrolase"/>
</dbReference>
<dbReference type="PANTHER" id="PTHR11358">
    <property type="entry name" value="ARGINASE/AGMATINASE"/>
    <property type="match status" value="1"/>
</dbReference>
<evidence type="ECO:0000313" key="6">
    <source>
        <dbReference type="Proteomes" id="UP000541444"/>
    </source>
</evidence>
<dbReference type="PANTHER" id="PTHR11358:SF26">
    <property type="entry name" value="GUANIDINO ACID HYDROLASE, MITOCHONDRIAL"/>
    <property type="match status" value="1"/>
</dbReference>
<evidence type="ECO:0000256" key="1">
    <source>
        <dbReference type="ARBA" id="ARBA00022723"/>
    </source>
</evidence>
<reference evidence="5 6" key="1">
    <citation type="journal article" date="2020" name="IScience">
        <title>Genome Sequencing of the Endangered Kingdonia uniflora (Circaeasteraceae, Ranunculales) Reveals Potential Mechanisms of Evolutionary Specialization.</title>
        <authorList>
            <person name="Sun Y."/>
            <person name="Deng T."/>
            <person name="Zhang A."/>
            <person name="Moore M.J."/>
            <person name="Landis J.B."/>
            <person name="Lin N."/>
            <person name="Zhang H."/>
            <person name="Zhang X."/>
            <person name="Huang J."/>
            <person name="Zhang X."/>
            <person name="Sun H."/>
            <person name="Wang H."/>
        </authorList>
    </citation>
    <scope>NUCLEOTIDE SEQUENCE [LARGE SCALE GENOMIC DNA]</scope>
    <source>
        <strain evidence="5">TB1705</strain>
        <tissue evidence="5">Leaf</tissue>
    </source>
</reference>
<feature type="domain" description="CCHC-type" evidence="4">
    <location>
        <begin position="351"/>
        <end position="365"/>
    </location>
</feature>
<sequence>MRNLGKHGIHYLQKLNVANVPATLIENGQKRVIDASLTLIRERAKLKVGFRDSFAITDETLTTKVAGFGEDDRQVRERDDRRSRASHMNGLSATHDTHMIVQLVKPRSWFYLPPVDTALRDRQEQRRPVGSPPRHLYVTQYRDDEYNIMTGFERQPQRQGRGSDIKALARALTEQTHVLHQKVLKFDGKSDADAFIDWLDKVEKIFTYKRYGVPKQDYPMITEWSKMRRDMKERFIPMNYNEIIFGKLQSLKVGLSTIDDYTDQFYLLESCARLCETEQQRVSRYKNGLTKKLQEMIALQSVCYLSEIVQLTKQASEFQIIQPRPPVPAQTTISPVIPTVTAPCTYVLGNCYGCGKPGNQKRDCPIFAKKVGLVVDGMRESVIATVQRVLQDEDKDEDVIHTTFVLARNNTCLFNCTEVRHGKVRHGRWEKGELVRALGGAKASASLLGVPLGHNSSFLQGPAFAPPRIREAIWCGSTNATTEIGTSCLILKYRYHCKIGALDVTDKPLVEKVVNHKKKAYGE</sequence>
<dbReference type="GO" id="GO:0008783">
    <property type="term" value="F:agmatinase activity"/>
    <property type="evidence" value="ECO:0007669"/>
    <property type="project" value="TreeGrafter"/>
</dbReference>
<dbReference type="Pfam" id="PF03732">
    <property type="entry name" value="Retrotrans_gag"/>
    <property type="match status" value="1"/>
</dbReference>
<accession>A0A7J7MCI8</accession>
<keyword evidence="6" id="KW-1185">Reference proteome</keyword>
<evidence type="ECO:0000256" key="3">
    <source>
        <dbReference type="PROSITE-ProRule" id="PRU00047"/>
    </source>
</evidence>
<name>A0A7J7MCI8_9MAGN</name>
<dbReference type="Proteomes" id="UP000541444">
    <property type="component" value="Unassembled WGS sequence"/>
</dbReference>
<keyword evidence="3" id="KW-0862">Zinc</keyword>
<gene>
    <name evidence="5" type="ORF">GIB67_013062</name>
</gene>